<comment type="caution">
    <text evidence="8">The sequence shown here is derived from an EMBL/GenBank/DDBJ whole genome shotgun (WGS) entry which is preliminary data.</text>
</comment>
<gene>
    <name evidence="6" type="primary">MED19</name>
    <name evidence="8" type="ORF">DdX_05631</name>
</gene>
<keyword evidence="5 6" id="KW-0539">Nucleus</keyword>
<keyword evidence="9" id="KW-1185">Reference proteome</keyword>
<dbReference type="GO" id="GO:0016592">
    <property type="term" value="C:mediator complex"/>
    <property type="evidence" value="ECO:0007669"/>
    <property type="project" value="InterPro"/>
</dbReference>
<dbReference type="PANTHER" id="PTHR22536">
    <property type="entry name" value="LUNG CANCER METASTASIS-RELATED LCMR1 PROTEIN"/>
    <property type="match status" value="1"/>
</dbReference>
<reference evidence="8" key="1">
    <citation type="submission" date="2022-01" db="EMBL/GenBank/DDBJ databases">
        <title>Genome Sequence Resource for Two Populations of Ditylenchus destructor, the Migratory Endoparasitic Phytonematode.</title>
        <authorList>
            <person name="Zhang H."/>
            <person name="Lin R."/>
            <person name="Xie B."/>
        </authorList>
    </citation>
    <scope>NUCLEOTIDE SEQUENCE</scope>
    <source>
        <strain evidence="8">BazhouSP</strain>
    </source>
</reference>
<evidence type="ECO:0000256" key="5">
    <source>
        <dbReference type="ARBA" id="ARBA00023242"/>
    </source>
</evidence>
<evidence type="ECO:0000256" key="1">
    <source>
        <dbReference type="ARBA" id="ARBA00004123"/>
    </source>
</evidence>
<sequence>MDHGISSGSLRTKISLKGGYSQLSLVVPFYGMKSELPAASPLLGSDDLITHFDLGGSYNRYCGSSKKLRDDLASFLPQVCGTSNLSSRNDASCSLRQLVEKPPITGKEVAPLSASAMVGFKLAPGPVPENYRLFDLNDGLSQELSNFNDAEEVKEKHRKKMKRSLDDLEDNERKVKKHQNYGRRREAVS</sequence>
<evidence type="ECO:0000313" key="9">
    <source>
        <dbReference type="Proteomes" id="UP001201812"/>
    </source>
</evidence>
<comment type="similarity">
    <text evidence="2 6">Belongs to the Mediator complex subunit 19 family.</text>
</comment>
<comment type="subunit">
    <text evidence="6">Component of the Mediator complex.</text>
</comment>
<dbReference type="PANTHER" id="PTHR22536:SF1">
    <property type="entry name" value="MEDIATOR OF RNA POLYMERASE II TRANSCRIPTION SUBUNIT 19"/>
    <property type="match status" value="1"/>
</dbReference>
<comment type="subcellular location">
    <subcellularLocation>
        <location evidence="1 6">Nucleus</location>
    </subcellularLocation>
</comment>
<dbReference type="GO" id="GO:0003712">
    <property type="term" value="F:transcription coregulator activity"/>
    <property type="evidence" value="ECO:0007669"/>
    <property type="project" value="InterPro"/>
</dbReference>
<dbReference type="GO" id="GO:0045944">
    <property type="term" value="P:positive regulation of transcription by RNA polymerase II"/>
    <property type="evidence" value="ECO:0007669"/>
    <property type="project" value="TreeGrafter"/>
</dbReference>
<feature type="region of interest" description="Disordered" evidence="7">
    <location>
        <begin position="150"/>
        <end position="189"/>
    </location>
</feature>
<proteinExistence type="inferred from homology"/>
<evidence type="ECO:0000313" key="8">
    <source>
        <dbReference type="EMBL" id="KAI1720247.1"/>
    </source>
</evidence>
<keyword evidence="4 6" id="KW-0804">Transcription</keyword>
<keyword evidence="6" id="KW-0010">Activator</keyword>
<evidence type="ECO:0000256" key="4">
    <source>
        <dbReference type="ARBA" id="ARBA00023163"/>
    </source>
</evidence>
<name>A0AAD4NA08_9BILA</name>
<dbReference type="InterPro" id="IPR019403">
    <property type="entry name" value="Mediator_Med19_met"/>
</dbReference>
<protein>
    <recommendedName>
        <fullName evidence="6">Mediator of RNA polymerase II transcription subunit 19</fullName>
    </recommendedName>
    <alternativeName>
        <fullName evidence="6">Mediator complex subunit 19</fullName>
    </alternativeName>
</protein>
<organism evidence="8 9">
    <name type="scientific">Ditylenchus destructor</name>
    <dbReference type="NCBI Taxonomy" id="166010"/>
    <lineage>
        <taxon>Eukaryota</taxon>
        <taxon>Metazoa</taxon>
        <taxon>Ecdysozoa</taxon>
        <taxon>Nematoda</taxon>
        <taxon>Chromadorea</taxon>
        <taxon>Rhabditida</taxon>
        <taxon>Tylenchina</taxon>
        <taxon>Tylenchomorpha</taxon>
        <taxon>Sphaerularioidea</taxon>
        <taxon>Anguinidae</taxon>
        <taxon>Anguininae</taxon>
        <taxon>Ditylenchus</taxon>
    </lineage>
</organism>
<dbReference type="Proteomes" id="UP001201812">
    <property type="component" value="Unassembled WGS sequence"/>
</dbReference>
<dbReference type="EMBL" id="JAKKPZ010000006">
    <property type="protein sequence ID" value="KAI1720247.1"/>
    <property type="molecule type" value="Genomic_DNA"/>
</dbReference>
<keyword evidence="3 6" id="KW-0805">Transcription regulation</keyword>
<dbReference type="Pfam" id="PF10278">
    <property type="entry name" value="Med19"/>
    <property type="match status" value="1"/>
</dbReference>
<accession>A0AAD4NA08</accession>
<evidence type="ECO:0000256" key="7">
    <source>
        <dbReference type="SAM" id="MobiDB-lite"/>
    </source>
</evidence>
<evidence type="ECO:0000256" key="2">
    <source>
        <dbReference type="ARBA" id="ARBA00009259"/>
    </source>
</evidence>
<comment type="function">
    <text evidence="6">Component of the Mediator complex, a coactivator involved in the regulated transcription of nearly all RNA polymerase II-dependent genes. Mediator functions as a bridge to convey information from gene-specific regulatory proteins to the basal RNA polymerase II transcription machinery. Mediator is recruited to promoters by direct interactions with regulatory proteins and serves as a scaffold for the assembly of a functional preinitiation complex with RNA polymerase II and the general transcription factors.</text>
</comment>
<evidence type="ECO:0000256" key="3">
    <source>
        <dbReference type="ARBA" id="ARBA00023015"/>
    </source>
</evidence>
<evidence type="ECO:0000256" key="6">
    <source>
        <dbReference type="RuleBase" id="RU364151"/>
    </source>
</evidence>
<dbReference type="AlphaFoldDB" id="A0AAD4NA08"/>